<accession>A0A6J7J619</accession>
<feature type="domain" description="Phosphoribulokinase/uridine kinase" evidence="1">
    <location>
        <begin position="74"/>
        <end position="148"/>
    </location>
</feature>
<dbReference type="InterPro" id="IPR006083">
    <property type="entry name" value="PRK/URK"/>
</dbReference>
<protein>
    <submittedName>
        <fullName evidence="8">Unannotated protein</fullName>
    </submittedName>
</protein>
<evidence type="ECO:0000313" key="6">
    <source>
        <dbReference type="EMBL" id="CAB4822770.1"/>
    </source>
</evidence>
<dbReference type="EMBL" id="CAFBNH010000002">
    <property type="protein sequence ID" value="CAB4938526.1"/>
    <property type="molecule type" value="Genomic_DNA"/>
</dbReference>
<reference evidence="8" key="1">
    <citation type="submission" date="2020-05" db="EMBL/GenBank/DDBJ databases">
        <authorList>
            <person name="Chiriac C."/>
            <person name="Salcher M."/>
            <person name="Ghai R."/>
            <person name="Kavagutti S V."/>
        </authorList>
    </citation>
    <scope>NUCLEOTIDE SEQUENCE</scope>
</reference>
<dbReference type="AlphaFoldDB" id="A0A6J7J619"/>
<dbReference type="Pfam" id="PF00485">
    <property type="entry name" value="PRK"/>
    <property type="match status" value="1"/>
</dbReference>
<evidence type="ECO:0000313" key="9">
    <source>
        <dbReference type="EMBL" id="CAB4983266.1"/>
    </source>
</evidence>
<evidence type="ECO:0000313" key="2">
    <source>
        <dbReference type="EMBL" id="CAB4330320.1"/>
    </source>
</evidence>
<sequence length="183" mass="20389">MNLIDDLNEIFLSPPRCGTTRVIAIDGRAGAGKTTLAHELFLAFSTQMQVSVLGMDEIYHGWDDALGNSLKHTLSSLLEDLGQNSASQVPIYNWSSACLDSARIINPCDLLILEGVGSAQQIVREFTLATIWLDIDPSIGLQRVIDRDGELISSQMQRWQQEEVRHFSHDKTRENADFVLSTM</sequence>
<evidence type="ECO:0000259" key="1">
    <source>
        <dbReference type="Pfam" id="PF00485"/>
    </source>
</evidence>
<dbReference type="EMBL" id="CAEZYM010000002">
    <property type="protein sequence ID" value="CAB4717906.1"/>
    <property type="molecule type" value="Genomic_DNA"/>
</dbReference>
<proteinExistence type="predicted"/>
<dbReference type="EMBL" id="CAESAE010000001">
    <property type="protein sequence ID" value="CAB4330320.1"/>
    <property type="molecule type" value="Genomic_DNA"/>
</dbReference>
<dbReference type="EMBL" id="CAFBOC010000015">
    <property type="protein sequence ID" value="CAB4983266.1"/>
    <property type="molecule type" value="Genomic_DNA"/>
</dbReference>
<gene>
    <name evidence="3" type="ORF">UFOPK2510_00362</name>
    <name evidence="4" type="ORF">UFOPK2718_00247</name>
    <name evidence="5" type="ORF">UFOPK2936_00552</name>
    <name evidence="6" type="ORF">UFOPK3174_00326</name>
    <name evidence="7" type="ORF">UFOPK3328_00896</name>
    <name evidence="8" type="ORF">UFOPK3779_00357</name>
    <name evidence="9" type="ORF">UFOPK3913_01274</name>
    <name evidence="2" type="ORF">UFOPK4107_00118</name>
</gene>
<evidence type="ECO:0000313" key="4">
    <source>
        <dbReference type="EMBL" id="CAB4717906.1"/>
    </source>
</evidence>
<evidence type="ECO:0000313" key="3">
    <source>
        <dbReference type="EMBL" id="CAB4686422.1"/>
    </source>
</evidence>
<name>A0A6J7J619_9ZZZZ</name>
<evidence type="ECO:0000313" key="8">
    <source>
        <dbReference type="EMBL" id="CAB4938526.1"/>
    </source>
</evidence>
<dbReference type="GO" id="GO:0016301">
    <property type="term" value="F:kinase activity"/>
    <property type="evidence" value="ECO:0007669"/>
    <property type="project" value="InterPro"/>
</dbReference>
<dbReference type="GO" id="GO:0005524">
    <property type="term" value="F:ATP binding"/>
    <property type="evidence" value="ECO:0007669"/>
    <property type="project" value="InterPro"/>
</dbReference>
<dbReference type="SUPFAM" id="SSF52540">
    <property type="entry name" value="P-loop containing nucleoside triphosphate hydrolases"/>
    <property type="match status" value="1"/>
</dbReference>
<dbReference type="EMBL" id="CAEZXO010000002">
    <property type="protein sequence ID" value="CAB4686422.1"/>
    <property type="molecule type" value="Genomic_DNA"/>
</dbReference>
<evidence type="ECO:0000313" key="7">
    <source>
        <dbReference type="EMBL" id="CAB4868241.1"/>
    </source>
</evidence>
<organism evidence="8">
    <name type="scientific">freshwater metagenome</name>
    <dbReference type="NCBI Taxonomy" id="449393"/>
    <lineage>
        <taxon>unclassified sequences</taxon>
        <taxon>metagenomes</taxon>
        <taxon>ecological metagenomes</taxon>
    </lineage>
</organism>
<dbReference type="EMBL" id="CAEZZW010000002">
    <property type="protein sequence ID" value="CAB4776461.1"/>
    <property type="molecule type" value="Genomic_DNA"/>
</dbReference>
<dbReference type="Gene3D" id="3.40.50.300">
    <property type="entry name" value="P-loop containing nucleotide triphosphate hydrolases"/>
    <property type="match status" value="1"/>
</dbReference>
<evidence type="ECO:0000313" key="5">
    <source>
        <dbReference type="EMBL" id="CAB4776461.1"/>
    </source>
</evidence>
<dbReference type="EMBL" id="CAFBLD010000005">
    <property type="protein sequence ID" value="CAB4868241.1"/>
    <property type="molecule type" value="Genomic_DNA"/>
</dbReference>
<dbReference type="InterPro" id="IPR027417">
    <property type="entry name" value="P-loop_NTPase"/>
</dbReference>
<dbReference type="EMBL" id="CAFABH010000004">
    <property type="protein sequence ID" value="CAB4822770.1"/>
    <property type="molecule type" value="Genomic_DNA"/>
</dbReference>